<name>A0A166VL86_9AGAM</name>
<dbReference type="InterPro" id="IPR054722">
    <property type="entry name" value="PolX-like_BBD"/>
</dbReference>
<reference evidence="2 3" key="1">
    <citation type="journal article" date="2016" name="Mol. Biol. Evol.">
        <title>Comparative Genomics of Early-Diverging Mushroom-Forming Fungi Provides Insights into the Origins of Lignocellulose Decay Capabilities.</title>
        <authorList>
            <person name="Nagy L.G."/>
            <person name="Riley R."/>
            <person name="Tritt A."/>
            <person name="Adam C."/>
            <person name="Daum C."/>
            <person name="Floudas D."/>
            <person name="Sun H."/>
            <person name="Yadav J.S."/>
            <person name="Pangilinan J."/>
            <person name="Larsson K.H."/>
            <person name="Matsuura K."/>
            <person name="Barry K."/>
            <person name="Labutti K."/>
            <person name="Kuo R."/>
            <person name="Ohm R.A."/>
            <person name="Bhattacharya S.S."/>
            <person name="Shirouzu T."/>
            <person name="Yoshinaga Y."/>
            <person name="Martin F.M."/>
            <person name="Grigoriev I.V."/>
            <person name="Hibbett D.S."/>
        </authorList>
    </citation>
    <scope>NUCLEOTIDE SEQUENCE [LARGE SCALE GENOMIC DNA]</scope>
    <source>
        <strain evidence="2 3">CBS 109695</strain>
    </source>
</reference>
<feature type="domain" description="Retrovirus-related Pol polyprotein from transposon TNT 1-94-like beta-barrel" evidence="1">
    <location>
        <begin position="1"/>
        <end position="52"/>
    </location>
</feature>
<accession>A0A166VL86</accession>
<keyword evidence="3" id="KW-1185">Reference proteome</keyword>
<dbReference type="Proteomes" id="UP000076532">
    <property type="component" value="Unassembled WGS sequence"/>
</dbReference>
<proteinExistence type="predicted"/>
<sequence>LIDCGASRHFSPNRELFKSFSKISPKPIQCADRNSIDAIGEGDMEIELPNGNK</sequence>
<organism evidence="2 3">
    <name type="scientific">Athelia psychrophila</name>
    <dbReference type="NCBI Taxonomy" id="1759441"/>
    <lineage>
        <taxon>Eukaryota</taxon>
        <taxon>Fungi</taxon>
        <taxon>Dikarya</taxon>
        <taxon>Basidiomycota</taxon>
        <taxon>Agaricomycotina</taxon>
        <taxon>Agaricomycetes</taxon>
        <taxon>Agaricomycetidae</taxon>
        <taxon>Atheliales</taxon>
        <taxon>Atheliaceae</taxon>
        <taxon>Athelia</taxon>
    </lineage>
</organism>
<feature type="non-terminal residue" evidence="2">
    <location>
        <position position="1"/>
    </location>
</feature>
<dbReference type="EMBL" id="KV417484">
    <property type="protein sequence ID" value="KZP32844.1"/>
    <property type="molecule type" value="Genomic_DNA"/>
</dbReference>
<dbReference type="Pfam" id="PF22936">
    <property type="entry name" value="Pol_BBD"/>
    <property type="match status" value="1"/>
</dbReference>
<gene>
    <name evidence="2" type="ORF">FIBSPDRAFT_688152</name>
</gene>
<feature type="non-terminal residue" evidence="2">
    <location>
        <position position="53"/>
    </location>
</feature>
<dbReference type="OrthoDB" id="3251181at2759"/>
<dbReference type="AlphaFoldDB" id="A0A166VL86"/>
<evidence type="ECO:0000259" key="1">
    <source>
        <dbReference type="Pfam" id="PF22936"/>
    </source>
</evidence>
<protein>
    <recommendedName>
        <fullName evidence="1">Retrovirus-related Pol polyprotein from transposon TNT 1-94-like beta-barrel domain-containing protein</fullName>
    </recommendedName>
</protein>
<evidence type="ECO:0000313" key="2">
    <source>
        <dbReference type="EMBL" id="KZP32844.1"/>
    </source>
</evidence>
<evidence type="ECO:0000313" key="3">
    <source>
        <dbReference type="Proteomes" id="UP000076532"/>
    </source>
</evidence>